<proteinExistence type="inferred from homology"/>
<dbReference type="InterPro" id="IPR002347">
    <property type="entry name" value="SDR_fam"/>
</dbReference>
<gene>
    <name evidence="3" type="ORF">HMPREF3293_00679</name>
</gene>
<comment type="caution">
    <text evidence="3">The sequence shown here is derived from an EMBL/GenBank/DDBJ whole genome shotgun (WGS) entry which is preliminary data.</text>
</comment>
<dbReference type="Pfam" id="PF13561">
    <property type="entry name" value="adh_short_C2"/>
    <property type="match status" value="1"/>
</dbReference>
<sequence length="256" mass="27970">MRRKIMKKNAVVTGAGSGIGHAVVELFLDKGYRVFAIDMHREQILESTQSNEQEDFFAVELDVRDAEKFSELAAKMDEKGGCDVLVNCAGVFCGNQVHQAHDRDYDFQFDVNMRGIFYATRALIPAMIKKNEGAIVNISSVSGLRGDYNAPLYCASKAAVIGFTRAIALDYAQNGVRINCVCPSATETPMFLSGTNKNVMDSFLSALPDHRLGKPTDVANAVYFLTSESASHINGQVLCVDGGLSAWNGQPRQDKE</sequence>
<dbReference type="GO" id="GO:0016491">
    <property type="term" value="F:oxidoreductase activity"/>
    <property type="evidence" value="ECO:0007669"/>
    <property type="project" value="UniProtKB-KW"/>
</dbReference>
<dbReference type="InterPro" id="IPR036291">
    <property type="entry name" value="NAD(P)-bd_dom_sf"/>
</dbReference>
<dbReference type="Proteomes" id="UP000070366">
    <property type="component" value="Unassembled WGS sequence"/>
</dbReference>
<comment type="similarity">
    <text evidence="1">Belongs to the short-chain dehydrogenases/reductases (SDR) family.</text>
</comment>
<organism evidence="3 4">
    <name type="scientific">Christensenella minuta</name>
    <dbReference type="NCBI Taxonomy" id="626937"/>
    <lineage>
        <taxon>Bacteria</taxon>
        <taxon>Bacillati</taxon>
        <taxon>Bacillota</taxon>
        <taxon>Clostridia</taxon>
        <taxon>Christensenellales</taxon>
        <taxon>Christensenellaceae</taxon>
        <taxon>Christensenella</taxon>
    </lineage>
</organism>
<dbReference type="EMBL" id="LSZW01000043">
    <property type="protein sequence ID" value="KXK66460.1"/>
    <property type="molecule type" value="Genomic_DNA"/>
</dbReference>
<dbReference type="PANTHER" id="PTHR43477:SF1">
    <property type="entry name" value="DIHYDROANTICAPSIN 7-DEHYDROGENASE"/>
    <property type="match status" value="1"/>
</dbReference>
<evidence type="ECO:0000313" key="3">
    <source>
        <dbReference type="EMBL" id="KXK66460.1"/>
    </source>
</evidence>
<dbReference type="Gene3D" id="3.40.50.720">
    <property type="entry name" value="NAD(P)-binding Rossmann-like Domain"/>
    <property type="match status" value="1"/>
</dbReference>
<reference evidence="4" key="1">
    <citation type="submission" date="2016-02" db="EMBL/GenBank/DDBJ databases">
        <authorList>
            <person name="Mitreva M."/>
            <person name="Pepin K.H."/>
            <person name="Mihindukulasuriya K.A."/>
            <person name="Fulton R."/>
            <person name="Fronick C."/>
            <person name="O'Laughlin M."/>
            <person name="Miner T."/>
            <person name="Herter B."/>
            <person name="Rosa B.A."/>
            <person name="Cordes M."/>
            <person name="Tomlinson C."/>
            <person name="Wollam A."/>
            <person name="Palsikar V.B."/>
            <person name="Mardis E.R."/>
            <person name="Wilson R.K."/>
        </authorList>
    </citation>
    <scope>NUCLEOTIDE SEQUENCE [LARGE SCALE GENOMIC DNA]</scope>
    <source>
        <strain evidence="4">DSM 22607</strain>
    </source>
</reference>
<name>A0A136Q731_9FIRM</name>
<dbReference type="PRINTS" id="PR00080">
    <property type="entry name" value="SDRFAMILY"/>
</dbReference>
<dbReference type="AlphaFoldDB" id="A0A136Q731"/>
<dbReference type="PROSITE" id="PS00061">
    <property type="entry name" value="ADH_SHORT"/>
    <property type="match status" value="1"/>
</dbReference>
<evidence type="ECO:0000313" key="4">
    <source>
        <dbReference type="Proteomes" id="UP000070366"/>
    </source>
</evidence>
<dbReference type="FunFam" id="3.40.50.720:FF:000084">
    <property type="entry name" value="Short-chain dehydrogenase reductase"/>
    <property type="match status" value="1"/>
</dbReference>
<dbReference type="GO" id="GO:0008206">
    <property type="term" value="P:bile acid metabolic process"/>
    <property type="evidence" value="ECO:0007669"/>
    <property type="project" value="UniProtKB-ARBA"/>
</dbReference>
<dbReference type="PRINTS" id="PR00081">
    <property type="entry name" value="GDHRDH"/>
</dbReference>
<evidence type="ECO:0000256" key="2">
    <source>
        <dbReference type="ARBA" id="ARBA00023002"/>
    </source>
</evidence>
<dbReference type="STRING" id="626937.HMPREF3293_00679"/>
<keyword evidence="4" id="KW-1185">Reference proteome</keyword>
<accession>A0A136Q731</accession>
<dbReference type="InterPro" id="IPR020904">
    <property type="entry name" value="Sc_DH/Rdtase_CS"/>
</dbReference>
<dbReference type="CDD" id="cd05233">
    <property type="entry name" value="SDR_c"/>
    <property type="match status" value="1"/>
</dbReference>
<dbReference type="PANTHER" id="PTHR43477">
    <property type="entry name" value="DIHYDROANTICAPSIN 7-DEHYDROGENASE"/>
    <property type="match status" value="1"/>
</dbReference>
<keyword evidence="2" id="KW-0560">Oxidoreductase</keyword>
<dbReference type="OrthoDB" id="9803333at2"/>
<dbReference type="InterPro" id="IPR051122">
    <property type="entry name" value="SDR_DHRS6-like"/>
</dbReference>
<dbReference type="KEGG" id="cmiu:B1H56_13185"/>
<dbReference type="SUPFAM" id="SSF51735">
    <property type="entry name" value="NAD(P)-binding Rossmann-fold domains"/>
    <property type="match status" value="1"/>
</dbReference>
<protein>
    <submittedName>
        <fullName evidence="3">Putative 2-(R)-hydroxypropyl-CoM dehydrogenase</fullName>
    </submittedName>
</protein>
<evidence type="ECO:0000256" key="1">
    <source>
        <dbReference type="ARBA" id="ARBA00006484"/>
    </source>
</evidence>